<organism evidence="3 4">
    <name type="scientific">Sphenostylis stenocarpa</name>
    <dbReference type="NCBI Taxonomy" id="92480"/>
    <lineage>
        <taxon>Eukaryota</taxon>
        <taxon>Viridiplantae</taxon>
        <taxon>Streptophyta</taxon>
        <taxon>Embryophyta</taxon>
        <taxon>Tracheophyta</taxon>
        <taxon>Spermatophyta</taxon>
        <taxon>Magnoliopsida</taxon>
        <taxon>eudicotyledons</taxon>
        <taxon>Gunneridae</taxon>
        <taxon>Pentapetalae</taxon>
        <taxon>rosids</taxon>
        <taxon>fabids</taxon>
        <taxon>Fabales</taxon>
        <taxon>Fabaceae</taxon>
        <taxon>Papilionoideae</taxon>
        <taxon>50 kb inversion clade</taxon>
        <taxon>NPAAA clade</taxon>
        <taxon>indigoferoid/millettioid clade</taxon>
        <taxon>Phaseoleae</taxon>
        <taxon>Sphenostylis</taxon>
    </lineage>
</organism>
<dbReference type="Pfam" id="PF23156">
    <property type="entry name" value="DUF7054"/>
    <property type="match status" value="1"/>
</dbReference>
<sequence length="278" mass="30978">MDKEEACMESDRPSMSPPLRSARRNKPPQPHPSPSPRRRTKNKSKPIKILQRCSSAPLLSRRDNGDADVDLDVDGHYWKSGGGSFFRPKTFSDAFLSTPSPFSSPRLHTKQIIKGYDKEAKVVVNVTVEGSPGPVQTMVKLGSTVDDTIKLVVDKYREEGRSPNIDPKMASSFQLHHSHFSLQKLLSCIIYLEYDNCLQGLDKSEVIADAGSRNFYLRKNSDASMTSFHSGSAPELVTRGSTPSIANPPLLIPSFIARKISKIVRRAQRLWNIVVCSR</sequence>
<reference evidence="3" key="1">
    <citation type="submission" date="2023-10" db="EMBL/GenBank/DDBJ databases">
        <authorList>
            <person name="Domelevo Entfellner J.-B."/>
        </authorList>
    </citation>
    <scope>NUCLEOTIDE SEQUENCE</scope>
</reference>
<dbReference type="Gramene" id="rna-AYBTSS11_LOCUS4208">
    <property type="protein sequence ID" value="CAJ1928267.1"/>
    <property type="gene ID" value="gene-AYBTSS11_LOCUS4208"/>
</dbReference>
<evidence type="ECO:0000313" key="4">
    <source>
        <dbReference type="Proteomes" id="UP001189624"/>
    </source>
</evidence>
<evidence type="ECO:0000313" key="3">
    <source>
        <dbReference type="EMBL" id="CAJ1928267.1"/>
    </source>
</evidence>
<dbReference type="InterPro" id="IPR055482">
    <property type="entry name" value="DUF7054"/>
</dbReference>
<proteinExistence type="predicted"/>
<dbReference type="AlphaFoldDB" id="A0AA86RSX6"/>
<dbReference type="Proteomes" id="UP001189624">
    <property type="component" value="Chromosome 2"/>
</dbReference>
<dbReference type="PANTHER" id="PTHR33270">
    <property type="entry name" value="BNAC05G50380D PROTEIN"/>
    <property type="match status" value="1"/>
</dbReference>
<gene>
    <name evidence="3" type="ORF">AYBTSS11_LOCUS4208</name>
</gene>
<feature type="domain" description="DUF7054" evidence="2">
    <location>
        <begin position="118"/>
        <end position="185"/>
    </location>
</feature>
<protein>
    <recommendedName>
        <fullName evidence="2">DUF7054 domain-containing protein</fullName>
    </recommendedName>
</protein>
<name>A0AA86RSX6_9FABA</name>
<evidence type="ECO:0000259" key="2">
    <source>
        <dbReference type="Pfam" id="PF23156"/>
    </source>
</evidence>
<accession>A0AA86RSX6</accession>
<dbReference type="PANTHER" id="PTHR33270:SF6">
    <property type="entry name" value="OS02G0448600 PROTEIN"/>
    <property type="match status" value="1"/>
</dbReference>
<feature type="compositionally biased region" description="Basic residues" evidence="1">
    <location>
        <begin position="36"/>
        <end position="46"/>
    </location>
</feature>
<feature type="compositionally biased region" description="Basic and acidic residues" evidence="1">
    <location>
        <begin position="1"/>
        <end position="12"/>
    </location>
</feature>
<feature type="region of interest" description="Disordered" evidence="1">
    <location>
        <begin position="1"/>
        <end position="46"/>
    </location>
</feature>
<dbReference type="EMBL" id="OY731399">
    <property type="protein sequence ID" value="CAJ1928267.1"/>
    <property type="molecule type" value="Genomic_DNA"/>
</dbReference>
<dbReference type="InterPro" id="IPR040358">
    <property type="entry name" value="At4g22758-like"/>
</dbReference>
<keyword evidence="4" id="KW-1185">Reference proteome</keyword>
<evidence type="ECO:0000256" key="1">
    <source>
        <dbReference type="SAM" id="MobiDB-lite"/>
    </source>
</evidence>